<keyword evidence="2" id="KW-1185">Reference proteome</keyword>
<name>A0A1H6A9R7_9SPHI</name>
<accession>A0A1H6A9R7</accession>
<dbReference type="EMBL" id="FNUT01000008">
    <property type="protein sequence ID" value="SEG45050.1"/>
    <property type="molecule type" value="Genomic_DNA"/>
</dbReference>
<dbReference type="AlphaFoldDB" id="A0A1H6A9R7"/>
<organism evidence="1 2">
    <name type="scientific">Sphingobacterium lactis</name>
    <dbReference type="NCBI Taxonomy" id="797291"/>
    <lineage>
        <taxon>Bacteria</taxon>
        <taxon>Pseudomonadati</taxon>
        <taxon>Bacteroidota</taxon>
        <taxon>Sphingobacteriia</taxon>
        <taxon>Sphingobacteriales</taxon>
        <taxon>Sphingobacteriaceae</taxon>
        <taxon>Sphingobacterium</taxon>
    </lineage>
</organism>
<evidence type="ECO:0000313" key="2">
    <source>
        <dbReference type="Proteomes" id="UP000236731"/>
    </source>
</evidence>
<protein>
    <submittedName>
        <fullName evidence="1">Uncharacterized protein</fullName>
    </submittedName>
</protein>
<reference evidence="2" key="1">
    <citation type="submission" date="2016-10" db="EMBL/GenBank/DDBJ databases">
        <authorList>
            <person name="Varghese N."/>
            <person name="Submissions S."/>
        </authorList>
    </citation>
    <scope>NUCLEOTIDE SEQUENCE [LARGE SCALE GENOMIC DNA]</scope>
    <source>
        <strain evidence="2">DSM 22361</strain>
    </source>
</reference>
<evidence type="ECO:0000313" key="1">
    <source>
        <dbReference type="EMBL" id="SEG45050.1"/>
    </source>
</evidence>
<proteinExistence type="predicted"/>
<gene>
    <name evidence="1" type="ORF">SAMN05421877_10826</name>
</gene>
<sequence>MYMFNVFGIRTYFKCKTLAQEVYGRLVGWLSCAFDGTHHNAGARVVKRGMGNIFYVPTACFWHKSANAQPTSKDLHQRPN</sequence>
<dbReference type="Proteomes" id="UP000236731">
    <property type="component" value="Unassembled WGS sequence"/>
</dbReference>